<organism evidence="3 4">
    <name type="scientific">Pseudomonas farsensis</name>
    <dbReference type="NCBI Taxonomy" id="2745492"/>
    <lineage>
        <taxon>Bacteria</taxon>
        <taxon>Pseudomonadati</taxon>
        <taxon>Pseudomonadota</taxon>
        <taxon>Gammaproteobacteria</taxon>
        <taxon>Pseudomonadales</taxon>
        <taxon>Pseudomonadaceae</taxon>
        <taxon>Pseudomonas</taxon>
    </lineage>
</organism>
<feature type="signal peptide" evidence="2">
    <location>
        <begin position="1"/>
        <end position="19"/>
    </location>
</feature>
<evidence type="ECO:0000256" key="2">
    <source>
        <dbReference type="SAM" id="SignalP"/>
    </source>
</evidence>
<dbReference type="RefSeq" id="WP_339600580.1">
    <property type="nucleotide sequence ID" value="NZ_JBBHLC010000115.1"/>
</dbReference>
<dbReference type="Proteomes" id="UP001380290">
    <property type="component" value="Unassembled WGS sequence"/>
</dbReference>
<feature type="compositionally biased region" description="Basic and acidic residues" evidence="1">
    <location>
        <begin position="97"/>
        <end position="106"/>
    </location>
</feature>
<sequence length="106" mass="11200">MNLLPTLALGLLLSLPLHAAPVAPTLLLAASDSNNPYNSPIQRANPNSRQGSVPATPAVRGPGTQPNPRPPTLENRGIGNGDNLRRQPQAPNLEPTRPPRDSQRAP</sequence>
<reference evidence="3 4" key="1">
    <citation type="submission" date="2024-02" db="EMBL/GenBank/DDBJ databases">
        <title>Identification of pathogenicity and growth-promoting function of Pseudomonas putida variant.</title>
        <authorList>
            <person name="Sun J."/>
        </authorList>
    </citation>
    <scope>NUCLEOTIDE SEQUENCE [LARGE SCALE GENOMIC DNA]</scope>
    <source>
        <strain evidence="3 4">A03</strain>
    </source>
</reference>
<evidence type="ECO:0000313" key="4">
    <source>
        <dbReference type="Proteomes" id="UP001380290"/>
    </source>
</evidence>
<gene>
    <name evidence="3" type="ORF">V7S98_21905</name>
</gene>
<name>A0ABU8QYZ7_9PSED</name>
<evidence type="ECO:0008006" key="5">
    <source>
        <dbReference type="Google" id="ProtNLM"/>
    </source>
</evidence>
<proteinExistence type="predicted"/>
<keyword evidence="4" id="KW-1185">Reference proteome</keyword>
<keyword evidence="2" id="KW-0732">Signal</keyword>
<comment type="caution">
    <text evidence="3">The sequence shown here is derived from an EMBL/GenBank/DDBJ whole genome shotgun (WGS) entry which is preliminary data.</text>
</comment>
<evidence type="ECO:0000256" key="1">
    <source>
        <dbReference type="SAM" id="MobiDB-lite"/>
    </source>
</evidence>
<feature type="region of interest" description="Disordered" evidence="1">
    <location>
        <begin position="30"/>
        <end position="106"/>
    </location>
</feature>
<feature type="compositionally biased region" description="Polar residues" evidence="1">
    <location>
        <begin position="31"/>
        <end position="53"/>
    </location>
</feature>
<accession>A0ABU8QYZ7</accession>
<feature type="chain" id="PRO_5046671801" description="Lipoprotein" evidence="2">
    <location>
        <begin position="20"/>
        <end position="106"/>
    </location>
</feature>
<protein>
    <recommendedName>
        <fullName evidence="5">Lipoprotein</fullName>
    </recommendedName>
</protein>
<evidence type="ECO:0000313" key="3">
    <source>
        <dbReference type="EMBL" id="MEJ5865879.1"/>
    </source>
</evidence>
<dbReference type="EMBL" id="JBBHLC010000115">
    <property type="protein sequence ID" value="MEJ5865879.1"/>
    <property type="molecule type" value="Genomic_DNA"/>
</dbReference>